<dbReference type="EMBL" id="FXXP01000001">
    <property type="protein sequence ID" value="SMX26657.1"/>
    <property type="molecule type" value="Genomic_DNA"/>
</dbReference>
<accession>A0A238J8Z6</accession>
<evidence type="ECO:0000313" key="2">
    <source>
        <dbReference type="Proteomes" id="UP000225972"/>
    </source>
</evidence>
<keyword evidence="2" id="KW-1185">Reference proteome</keyword>
<reference evidence="2" key="1">
    <citation type="submission" date="2017-05" db="EMBL/GenBank/DDBJ databases">
        <authorList>
            <person name="Rodrigo-Torres L."/>
            <person name="Arahal R. D."/>
            <person name="Lucena T."/>
        </authorList>
    </citation>
    <scope>NUCLEOTIDE SEQUENCE [LARGE SCALE GENOMIC DNA]</scope>
    <source>
        <strain evidence="2">CECT 8649</strain>
    </source>
</reference>
<proteinExistence type="predicted"/>
<protein>
    <submittedName>
        <fullName evidence="1">Uncharacterized protein</fullName>
    </submittedName>
</protein>
<name>A0A238J8Z6_9RHOB</name>
<dbReference type="AlphaFoldDB" id="A0A238J8Z6"/>
<evidence type="ECO:0000313" key="1">
    <source>
        <dbReference type="EMBL" id="SMX26657.1"/>
    </source>
</evidence>
<organism evidence="1 2">
    <name type="scientific">Pelagimonas phthalicica</name>
    <dbReference type="NCBI Taxonomy" id="1037362"/>
    <lineage>
        <taxon>Bacteria</taxon>
        <taxon>Pseudomonadati</taxon>
        <taxon>Pseudomonadota</taxon>
        <taxon>Alphaproteobacteria</taxon>
        <taxon>Rhodobacterales</taxon>
        <taxon>Roseobacteraceae</taxon>
        <taxon>Pelagimonas</taxon>
    </lineage>
</organism>
<gene>
    <name evidence="1" type="ORF">TRP8649_00742</name>
</gene>
<dbReference type="Proteomes" id="UP000225972">
    <property type="component" value="Unassembled WGS sequence"/>
</dbReference>
<sequence>MLKHEYGDPTIFVFGRGHEPFDVIANHLQVLFQNAVKARRRPSWRVLLDSVVSTLPRGTKLKLVDERNSVGIALSHESIATVSALDRKLGLVVDDIGRHTEFGFGNQEIEHVCAADSMAALAFTTSRSGYARELGLAHVHGLGPTIGFAMIVLRLNDWVPQVRVASAKAIERLMKNDGGPNGGLPYMIAGSMGLLLDDARFGRMAKPERDVVEALISYPKVKDALRTILIFGVSDRAKNQILGLILQTGFYDELLPEVAEKAECSYRRLIAFKALLYRKYIWKEGGKVRERTIELPAHTSEVARRALLDKSANVAFAALGFIIETRDLSGLDDGTVEILLKRPEASLERRIALLRSMIGR</sequence>